<feature type="domain" description="HTH cro/C1-type" evidence="2">
    <location>
        <begin position="42"/>
        <end position="88"/>
    </location>
</feature>
<gene>
    <name evidence="3" type="ORF">I6H47_12690</name>
</gene>
<dbReference type="Proteomes" id="UP000595374">
    <property type="component" value="Chromosome"/>
</dbReference>
<evidence type="ECO:0000313" key="3">
    <source>
        <dbReference type="EMBL" id="QQB13648.1"/>
    </source>
</evidence>
<evidence type="ECO:0000256" key="1">
    <source>
        <dbReference type="SAM" id="MobiDB-lite"/>
    </source>
</evidence>
<dbReference type="RefSeq" id="WP_198498826.1">
    <property type="nucleotide sequence ID" value="NZ_CP065989.1"/>
</dbReference>
<dbReference type="GO" id="GO:0003677">
    <property type="term" value="F:DNA binding"/>
    <property type="evidence" value="ECO:0007669"/>
    <property type="project" value="InterPro"/>
</dbReference>
<organism evidence="3 4">
    <name type="scientific">Brevibacterium casei</name>
    <dbReference type="NCBI Taxonomy" id="33889"/>
    <lineage>
        <taxon>Bacteria</taxon>
        <taxon>Bacillati</taxon>
        <taxon>Actinomycetota</taxon>
        <taxon>Actinomycetes</taxon>
        <taxon>Micrococcales</taxon>
        <taxon>Brevibacteriaceae</taxon>
        <taxon>Brevibacterium</taxon>
    </lineage>
</organism>
<dbReference type="Gene3D" id="1.10.260.40">
    <property type="entry name" value="lambda repressor-like DNA-binding domains"/>
    <property type="match status" value="1"/>
</dbReference>
<dbReference type="InterPro" id="IPR001387">
    <property type="entry name" value="Cro/C1-type_HTH"/>
</dbReference>
<dbReference type="SMART" id="SM00530">
    <property type="entry name" value="HTH_XRE"/>
    <property type="match status" value="1"/>
</dbReference>
<dbReference type="PROSITE" id="PS50943">
    <property type="entry name" value="HTH_CROC1"/>
    <property type="match status" value="1"/>
</dbReference>
<dbReference type="SUPFAM" id="SSF47413">
    <property type="entry name" value="lambda repressor-like DNA-binding domains"/>
    <property type="match status" value="1"/>
</dbReference>
<evidence type="ECO:0000313" key="4">
    <source>
        <dbReference type="Proteomes" id="UP000595374"/>
    </source>
</evidence>
<dbReference type="Pfam" id="PF01381">
    <property type="entry name" value="HTH_3"/>
    <property type="match status" value="1"/>
</dbReference>
<dbReference type="EMBL" id="CP065989">
    <property type="protein sequence ID" value="QQB13648.1"/>
    <property type="molecule type" value="Genomic_DNA"/>
</dbReference>
<reference evidence="3 4" key="1">
    <citation type="submission" date="2020-12" db="EMBL/GenBank/DDBJ databases">
        <title>FDA dAtabase for Regulatory Grade micrObial Sequences (FDA-ARGOS): Supporting development and validation of Infectious Disease Dx tests.</title>
        <authorList>
            <person name="Sproer C."/>
            <person name="Gronow S."/>
            <person name="Severitt S."/>
            <person name="Schroder I."/>
            <person name="Tallon L."/>
            <person name="Sadzewicz L."/>
            <person name="Zhao X."/>
            <person name="Boylan J."/>
            <person name="Ott S."/>
            <person name="Bowen H."/>
            <person name="Vavikolanu K."/>
            <person name="Mehta A."/>
            <person name="Aluvathingal J."/>
            <person name="Nadendla S."/>
            <person name="Lowell S."/>
            <person name="Myers T."/>
            <person name="Yan Y."/>
            <person name="Sichtig H."/>
        </authorList>
    </citation>
    <scope>NUCLEOTIDE SEQUENCE [LARGE SCALE GENOMIC DNA]</scope>
    <source>
        <strain evidence="3 4">FDAARGOS_990</strain>
    </source>
</reference>
<sequence length="108" mass="12127">MIMKLSELQSHDATIRERQEDDPEYAAEAERLALAGAVSLAVVRYRAQHNLTQTAFGRMLNWKQPQVARLERGDTVPSLDSLQRLARVGVIEVHIEQQATYVRALAAS</sequence>
<feature type="compositionally biased region" description="Basic and acidic residues" evidence="1">
    <location>
        <begin position="9"/>
        <end position="19"/>
    </location>
</feature>
<dbReference type="AlphaFoldDB" id="A0A7T3ZXU9"/>
<dbReference type="InterPro" id="IPR010982">
    <property type="entry name" value="Lambda_DNA-bd_dom_sf"/>
</dbReference>
<protein>
    <submittedName>
        <fullName evidence="3">Helix-turn-helix transcriptional regulator</fullName>
    </submittedName>
</protein>
<name>A0A7T3ZXU9_9MICO</name>
<proteinExistence type="predicted"/>
<dbReference type="CDD" id="cd00093">
    <property type="entry name" value="HTH_XRE"/>
    <property type="match status" value="1"/>
</dbReference>
<evidence type="ECO:0000259" key="2">
    <source>
        <dbReference type="PROSITE" id="PS50943"/>
    </source>
</evidence>
<accession>A0A7T3ZXU9</accession>
<feature type="region of interest" description="Disordered" evidence="1">
    <location>
        <begin position="1"/>
        <end position="21"/>
    </location>
</feature>